<feature type="transmembrane region" description="Helical" evidence="10">
    <location>
        <begin position="669"/>
        <end position="687"/>
    </location>
</feature>
<dbReference type="GO" id="GO:0035673">
    <property type="term" value="F:oligopeptide transmembrane transporter activity"/>
    <property type="evidence" value="ECO:0007669"/>
    <property type="project" value="InterPro"/>
</dbReference>
<feature type="transmembrane region" description="Helical" evidence="10">
    <location>
        <begin position="559"/>
        <end position="579"/>
    </location>
</feature>
<keyword evidence="8 10" id="KW-0472">Membrane</keyword>
<evidence type="ECO:0000256" key="7">
    <source>
        <dbReference type="ARBA" id="ARBA00022989"/>
    </source>
</evidence>
<comment type="subcellular location">
    <subcellularLocation>
        <location evidence="1">Membrane</location>
        <topology evidence="1">Multi-pass membrane protein</topology>
    </subcellularLocation>
</comment>
<feature type="transmembrane region" description="Helical" evidence="10">
    <location>
        <begin position="271"/>
        <end position="289"/>
    </location>
</feature>
<feature type="transmembrane region" description="Helical" evidence="10">
    <location>
        <begin position="611"/>
        <end position="628"/>
    </location>
</feature>
<sequence>MSLRSGSAPSPEELGDIPLVPIRRRDFSPSSRSHPSQVAPSEMGSTAVILNTVVERAMNASERELDDAKTTADGMSLDELRDLLREVVKTHERDSNFPPPVLTRFKDFLKNEDANQNPDQHPELIEEIKIDLALVTNNSPYAIVRSVVQNQDDLSTPASTIRCWVIGMLFTCIMASTNQMYSIRQPSIRISTSVAQLLAYPFGKFCERFLPDWGFTFLGIRHSLNPGPFNKKEHMLIIIMANVASNQPYSNNVVWIQYLEEYLNQRWAGRFLYQILLATSTNFIGYGMAGLVRRFLVYPSFCIWPTTLSTLSVNAAFHTSDDGPVRGPGGTYSMTRYKFFFLAMGASFVWYWVPGYFIERLGQLSWIAWIDSDNLNLSAITGFTGLGFNPLPTLDWNVASFIVDGLAIPVWVTINMFISTVLTALVTGGVWYRNAYFSGYIPIMSNRVYDNTGNIYRVSSVTDVDGCLIMEKYEAYSPGYISAAQLVAYFCYFAVYPATIVYVFLNHRYSMVIGVQNLYRSARNWVWRILRKSVPVEDKSLCIDVHHRLMKEYQEVPECWYLLLLLLSVAAGIAALVGWKTDTTPLALLYGIICCLIFIVPLGIIKAITGLEVTLSVLAEFVGGYFAHGDTLALNFFKTYGYVTCSHAIIFSGDLKLAHYAKIPPRQTFCAQVIATLVSTFLCTRILNFQMNDIPDVCTPDAPFEMVCPGINTFFAASVIWGTIGPKRFFAVGGQYAFILLGWLVGFIVPFIVHYARKLYPKANWLTRLNSVVLLCGGLQWAPYNLCYMWPAVPVGIASWLWVKGRWGEFWERYNYVLSAALATGIALASVVIFFALDLNGLTIEWWGTRSLTNLENGGPRFKLLGGEYFGPRVGEFH</sequence>
<dbReference type="GO" id="GO:0015031">
    <property type="term" value="P:protein transport"/>
    <property type="evidence" value="ECO:0007669"/>
    <property type="project" value="UniProtKB-KW"/>
</dbReference>
<keyword evidence="7 10" id="KW-1133">Transmembrane helix</keyword>
<keyword evidence="6" id="KW-0653">Protein transport</keyword>
<feature type="region of interest" description="Disordered" evidence="9">
    <location>
        <begin position="1"/>
        <end position="44"/>
    </location>
</feature>
<evidence type="ECO:0000256" key="8">
    <source>
        <dbReference type="ARBA" id="ARBA00023136"/>
    </source>
</evidence>
<evidence type="ECO:0000256" key="1">
    <source>
        <dbReference type="ARBA" id="ARBA00004141"/>
    </source>
</evidence>
<proteinExistence type="inferred from homology"/>
<feature type="transmembrane region" description="Helical" evidence="10">
    <location>
        <begin position="815"/>
        <end position="837"/>
    </location>
</feature>
<feature type="transmembrane region" description="Helical" evidence="10">
    <location>
        <begin position="406"/>
        <end position="432"/>
    </location>
</feature>
<dbReference type="PANTHER" id="PTHR22601">
    <property type="entry name" value="ISP4 LIKE PROTEIN"/>
    <property type="match status" value="1"/>
</dbReference>
<dbReference type="AlphaFoldDB" id="A0AAN6YBK9"/>
<evidence type="ECO:0000256" key="2">
    <source>
        <dbReference type="ARBA" id="ARBA00008807"/>
    </source>
</evidence>
<dbReference type="NCBIfam" id="TIGR00728">
    <property type="entry name" value="OPT_sfam"/>
    <property type="match status" value="1"/>
</dbReference>
<keyword evidence="4 10" id="KW-0812">Transmembrane</keyword>
<keyword evidence="5" id="KW-0571">Peptide transport</keyword>
<evidence type="ECO:0000256" key="6">
    <source>
        <dbReference type="ARBA" id="ARBA00022927"/>
    </source>
</evidence>
<evidence type="ECO:0000256" key="4">
    <source>
        <dbReference type="ARBA" id="ARBA00022692"/>
    </source>
</evidence>
<organism evidence="11 12">
    <name type="scientific">Rhypophila decipiens</name>
    <dbReference type="NCBI Taxonomy" id="261697"/>
    <lineage>
        <taxon>Eukaryota</taxon>
        <taxon>Fungi</taxon>
        <taxon>Dikarya</taxon>
        <taxon>Ascomycota</taxon>
        <taxon>Pezizomycotina</taxon>
        <taxon>Sordariomycetes</taxon>
        <taxon>Sordariomycetidae</taxon>
        <taxon>Sordariales</taxon>
        <taxon>Naviculisporaceae</taxon>
        <taxon>Rhypophila</taxon>
    </lineage>
</organism>
<evidence type="ECO:0000313" key="12">
    <source>
        <dbReference type="Proteomes" id="UP001301769"/>
    </source>
</evidence>
<dbReference type="NCBIfam" id="TIGR00727">
    <property type="entry name" value="ISP4_OPT"/>
    <property type="match status" value="1"/>
</dbReference>
<keyword evidence="12" id="KW-1185">Reference proteome</keyword>
<dbReference type="Pfam" id="PF03169">
    <property type="entry name" value="OPT"/>
    <property type="match status" value="1"/>
</dbReference>
<comment type="caution">
    <text evidence="11">The sequence shown here is derived from an EMBL/GenBank/DDBJ whole genome shotgun (WGS) entry which is preliminary data.</text>
</comment>
<feature type="compositionally biased region" description="Polar residues" evidence="9">
    <location>
        <begin position="28"/>
        <end position="39"/>
    </location>
</feature>
<evidence type="ECO:0000313" key="11">
    <source>
        <dbReference type="EMBL" id="KAK4215563.1"/>
    </source>
</evidence>
<comment type="similarity">
    <text evidence="2">Belongs to the oligopeptide OPT transporter family.</text>
</comment>
<feature type="transmembrane region" description="Helical" evidence="10">
    <location>
        <begin position="337"/>
        <end position="357"/>
    </location>
</feature>
<dbReference type="EMBL" id="MU858078">
    <property type="protein sequence ID" value="KAK4215563.1"/>
    <property type="molecule type" value="Genomic_DNA"/>
</dbReference>
<protein>
    <submittedName>
        <fullName evidence="11">OPT oligopeptide transporter protein-domain-containing protein</fullName>
    </submittedName>
</protein>
<dbReference type="InterPro" id="IPR004648">
    <property type="entry name" value="Oligpept_transpt"/>
</dbReference>
<evidence type="ECO:0000256" key="3">
    <source>
        <dbReference type="ARBA" id="ARBA00022448"/>
    </source>
</evidence>
<gene>
    <name evidence="11" type="ORF">QBC37DRAFT_458385</name>
</gene>
<accession>A0AAN6YBK9</accession>
<reference evidence="11" key="1">
    <citation type="journal article" date="2023" name="Mol. Phylogenet. Evol.">
        <title>Genome-scale phylogeny and comparative genomics of the fungal order Sordariales.</title>
        <authorList>
            <person name="Hensen N."/>
            <person name="Bonometti L."/>
            <person name="Westerberg I."/>
            <person name="Brannstrom I.O."/>
            <person name="Guillou S."/>
            <person name="Cros-Aarteil S."/>
            <person name="Calhoun S."/>
            <person name="Haridas S."/>
            <person name="Kuo A."/>
            <person name="Mondo S."/>
            <person name="Pangilinan J."/>
            <person name="Riley R."/>
            <person name="LaButti K."/>
            <person name="Andreopoulos B."/>
            <person name="Lipzen A."/>
            <person name="Chen C."/>
            <person name="Yan M."/>
            <person name="Daum C."/>
            <person name="Ng V."/>
            <person name="Clum A."/>
            <person name="Steindorff A."/>
            <person name="Ohm R.A."/>
            <person name="Martin F."/>
            <person name="Silar P."/>
            <person name="Natvig D.O."/>
            <person name="Lalanne C."/>
            <person name="Gautier V."/>
            <person name="Ament-Velasquez S.L."/>
            <person name="Kruys A."/>
            <person name="Hutchinson M.I."/>
            <person name="Powell A.J."/>
            <person name="Barry K."/>
            <person name="Miller A.N."/>
            <person name="Grigoriev I.V."/>
            <person name="Debuchy R."/>
            <person name="Gladieux P."/>
            <person name="Hiltunen Thoren M."/>
            <person name="Johannesson H."/>
        </authorList>
    </citation>
    <scope>NUCLEOTIDE SEQUENCE</scope>
    <source>
        <strain evidence="11">PSN293</strain>
    </source>
</reference>
<name>A0AAN6YBK9_9PEZI</name>
<evidence type="ECO:0000256" key="5">
    <source>
        <dbReference type="ARBA" id="ARBA00022856"/>
    </source>
</evidence>
<feature type="transmembrane region" description="Helical" evidence="10">
    <location>
        <begin position="585"/>
        <end position="604"/>
    </location>
</feature>
<dbReference type="GO" id="GO:0016020">
    <property type="term" value="C:membrane"/>
    <property type="evidence" value="ECO:0007669"/>
    <property type="project" value="UniProtKB-SubCell"/>
</dbReference>
<evidence type="ECO:0000256" key="10">
    <source>
        <dbReference type="SAM" id="Phobius"/>
    </source>
</evidence>
<evidence type="ECO:0000256" key="9">
    <source>
        <dbReference type="SAM" id="MobiDB-lite"/>
    </source>
</evidence>
<feature type="transmembrane region" description="Helical" evidence="10">
    <location>
        <begin position="736"/>
        <end position="753"/>
    </location>
</feature>
<dbReference type="InterPro" id="IPR004813">
    <property type="entry name" value="OPT"/>
</dbReference>
<keyword evidence="3" id="KW-0813">Transport</keyword>
<reference evidence="11" key="2">
    <citation type="submission" date="2023-05" db="EMBL/GenBank/DDBJ databases">
        <authorList>
            <consortium name="Lawrence Berkeley National Laboratory"/>
            <person name="Steindorff A."/>
            <person name="Hensen N."/>
            <person name="Bonometti L."/>
            <person name="Westerberg I."/>
            <person name="Brannstrom I.O."/>
            <person name="Guillou S."/>
            <person name="Cros-Aarteil S."/>
            <person name="Calhoun S."/>
            <person name="Haridas S."/>
            <person name="Kuo A."/>
            <person name="Mondo S."/>
            <person name="Pangilinan J."/>
            <person name="Riley R."/>
            <person name="Labutti K."/>
            <person name="Andreopoulos B."/>
            <person name="Lipzen A."/>
            <person name="Chen C."/>
            <person name="Yanf M."/>
            <person name="Daum C."/>
            <person name="Ng V."/>
            <person name="Clum A."/>
            <person name="Ohm R."/>
            <person name="Martin F."/>
            <person name="Silar P."/>
            <person name="Natvig D."/>
            <person name="Lalanne C."/>
            <person name="Gautier V."/>
            <person name="Ament-Velasquez S.L."/>
            <person name="Kruys A."/>
            <person name="Hutchinson M.I."/>
            <person name="Powell A.J."/>
            <person name="Barry K."/>
            <person name="Miller A.N."/>
            <person name="Grigoriev I.V."/>
            <person name="Debuchy R."/>
            <person name="Gladieux P."/>
            <person name="Thoren M.H."/>
            <person name="Johannesson H."/>
        </authorList>
    </citation>
    <scope>NUCLEOTIDE SEQUENCE</scope>
    <source>
        <strain evidence="11">PSN293</strain>
    </source>
</reference>
<dbReference type="Proteomes" id="UP001301769">
    <property type="component" value="Unassembled WGS sequence"/>
</dbReference>
<feature type="transmembrane region" description="Helical" evidence="10">
    <location>
        <begin position="788"/>
        <end position="803"/>
    </location>
</feature>
<feature type="transmembrane region" description="Helical" evidence="10">
    <location>
        <begin position="486"/>
        <end position="505"/>
    </location>
</feature>